<protein>
    <submittedName>
        <fullName evidence="1">Uncharacterized protein</fullName>
    </submittedName>
</protein>
<sequence length="88" mass="10084">MIVHYIGHISRTWPNYAVSSCNAYNGPLVTKGTSQIRGGTTITWVVPNKRWLTFYQSIVRGDIRLCKKCIKIRELRQCINPLCRMGLS</sequence>
<proteinExistence type="predicted"/>
<dbReference type="AlphaFoldDB" id="A0A0F9VXT5"/>
<reference evidence="1" key="1">
    <citation type="journal article" date="2015" name="Nature">
        <title>Complex archaea that bridge the gap between prokaryotes and eukaryotes.</title>
        <authorList>
            <person name="Spang A."/>
            <person name="Saw J.H."/>
            <person name="Jorgensen S.L."/>
            <person name="Zaremba-Niedzwiedzka K."/>
            <person name="Martijn J."/>
            <person name="Lind A.E."/>
            <person name="van Eijk R."/>
            <person name="Schleper C."/>
            <person name="Guy L."/>
            <person name="Ettema T.J."/>
        </authorList>
    </citation>
    <scope>NUCLEOTIDE SEQUENCE</scope>
</reference>
<accession>A0A0F9VXT5</accession>
<name>A0A0F9VXT5_9ZZZZ</name>
<comment type="caution">
    <text evidence="1">The sequence shown here is derived from an EMBL/GenBank/DDBJ whole genome shotgun (WGS) entry which is preliminary data.</text>
</comment>
<gene>
    <name evidence="1" type="ORF">LCGC14_0429540</name>
</gene>
<evidence type="ECO:0000313" key="1">
    <source>
        <dbReference type="EMBL" id="KKN70523.1"/>
    </source>
</evidence>
<dbReference type="EMBL" id="LAZR01000401">
    <property type="protein sequence ID" value="KKN70523.1"/>
    <property type="molecule type" value="Genomic_DNA"/>
</dbReference>
<organism evidence="1">
    <name type="scientific">marine sediment metagenome</name>
    <dbReference type="NCBI Taxonomy" id="412755"/>
    <lineage>
        <taxon>unclassified sequences</taxon>
        <taxon>metagenomes</taxon>
        <taxon>ecological metagenomes</taxon>
    </lineage>
</organism>